<comment type="similarity">
    <text evidence="1">Belongs to the MCM family.</text>
</comment>
<gene>
    <name evidence="11" type="ORF">B1B_08200</name>
</gene>
<evidence type="ECO:0000256" key="6">
    <source>
        <dbReference type="ARBA" id="ARBA00022806"/>
    </source>
</evidence>
<dbReference type="InterPro" id="IPR012340">
    <property type="entry name" value="NA-bd_OB-fold"/>
</dbReference>
<evidence type="ECO:0000256" key="5">
    <source>
        <dbReference type="ARBA" id="ARBA00022801"/>
    </source>
</evidence>
<dbReference type="GO" id="GO:0003697">
    <property type="term" value="F:single-stranded DNA binding"/>
    <property type="evidence" value="ECO:0007669"/>
    <property type="project" value="TreeGrafter"/>
</dbReference>
<reference evidence="11" key="2">
    <citation type="journal article" date="2014" name="ISME J.">
        <title>Microbial stratification in low pH oxic and suboxic macroscopic growths along an acid mine drainage.</title>
        <authorList>
            <person name="Mendez-Garcia C."/>
            <person name="Mesa V."/>
            <person name="Sprenger R.R."/>
            <person name="Richter M."/>
            <person name="Diez M.S."/>
            <person name="Solano J."/>
            <person name="Bargiela R."/>
            <person name="Golyshina O.V."/>
            <person name="Manteca A."/>
            <person name="Ramos J.L."/>
            <person name="Gallego J.R."/>
            <person name="Llorente I."/>
            <person name="Martins Dos Santos V.A."/>
            <person name="Jensen O.N."/>
            <person name="Pelaez A.I."/>
            <person name="Sanchez J."/>
            <person name="Ferrer M."/>
        </authorList>
    </citation>
    <scope>NUCLEOTIDE SEQUENCE</scope>
</reference>
<dbReference type="GO" id="GO:0006260">
    <property type="term" value="P:DNA replication"/>
    <property type="evidence" value="ECO:0007669"/>
    <property type="project" value="UniProtKB-KW"/>
</dbReference>
<dbReference type="InterPro" id="IPR027925">
    <property type="entry name" value="MCM_N"/>
</dbReference>
<keyword evidence="7" id="KW-0067">ATP-binding</keyword>
<evidence type="ECO:0000256" key="3">
    <source>
        <dbReference type="ARBA" id="ARBA00022705"/>
    </source>
</evidence>
<evidence type="ECO:0000256" key="8">
    <source>
        <dbReference type="ARBA" id="ARBA00023125"/>
    </source>
</evidence>
<dbReference type="GO" id="GO:0042555">
    <property type="term" value="C:MCM complex"/>
    <property type="evidence" value="ECO:0007669"/>
    <property type="project" value="TreeGrafter"/>
</dbReference>
<evidence type="ECO:0000256" key="1">
    <source>
        <dbReference type="ARBA" id="ARBA00008010"/>
    </source>
</evidence>
<dbReference type="PANTHER" id="PTHR11630">
    <property type="entry name" value="DNA REPLICATION LICENSING FACTOR MCM FAMILY MEMBER"/>
    <property type="match status" value="1"/>
</dbReference>
<dbReference type="Pfam" id="PF17207">
    <property type="entry name" value="MCM_OB"/>
    <property type="match status" value="1"/>
</dbReference>
<keyword evidence="4" id="KW-0547">Nucleotide-binding</keyword>
<evidence type="ECO:0000259" key="9">
    <source>
        <dbReference type="Pfam" id="PF14551"/>
    </source>
</evidence>
<dbReference type="AlphaFoldDB" id="T1AQ20"/>
<dbReference type="EMBL" id="AUZY01005325">
    <property type="protein sequence ID" value="EQD59467.1"/>
    <property type="molecule type" value="Genomic_DNA"/>
</dbReference>
<reference evidence="11" key="1">
    <citation type="submission" date="2013-08" db="EMBL/GenBank/DDBJ databases">
        <authorList>
            <person name="Mendez C."/>
            <person name="Richter M."/>
            <person name="Ferrer M."/>
            <person name="Sanchez J."/>
        </authorList>
    </citation>
    <scope>NUCLEOTIDE SEQUENCE</scope>
</reference>
<dbReference type="Gene3D" id="3.30.1640.10">
    <property type="entry name" value="mini-chromosome maintenance (MCM) complex, chain A, domain 1"/>
    <property type="match status" value="1"/>
</dbReference>
<dbReference type="GO" id="GO:0017116">
    <property type="term" value="F:single-stranded DNA helicase activity"/>
    <property type="evidence" value="ECO:0007669"/>
    <property type="project" value="TreeGrafter"/>
</dbReference>
<proteinExistence type="inferred from homology"/>
<dbReference type="EC" id="3.6.4.12" evidence="2"/>
<keyword evidence="5" id="KW-0378">Hydrolase</keyword>
<feature type="domain" description="MCM OB" evidence="10">
    <location>
        <begin position="106"/>
        <end position="234"/>
    </location>
</feature>
<accession>T1AQ20</accession>
<feature type="domain" description="MCM N-terminal" evidence="9">
    <location>
        <begin position="14"/>
        <end position="96"/>
    </location>
</feature>
<dbReference type="Gene3D" id="2.40.50.140">
    <property type="entry name" value="Nucleic acid-binding proteins"/>
    <property type="match status" value="1"/>
</dbReference>
<evidence type="ECO:0000313" key="11">
    <source>
        <dbReference type="EMBL" id="EQD59467.1"/>
    </source>
</evidence>
<feature type="non-terminal residue" evidence="11">
    <location>
        <position position="270"/>
    </location>
</feature>
<keyword evidence="8" id="KW-0238">DNA-binding</keyword>
<dbReference type="Gene3D" id="2.20.28.10">
    <property type="match status" value="1"/>
</dbReference>
<dbReference type="GO" id="GO:0005524">
    <property type="term" value="F:ATP binding"/>
    <property type="evidence" value="ECO:0007669"/>
    <property type="project" value="UniProtKB-KW"/>
</dbReference>
<evidence type="ECO:0000256" key="2">
    <source>
        <dbReference type="ARBA" id="ARBA00012551"/>
    </source>
</evidence>
<keyword evidence="6" id="KW-0347">Helicase</keyword>
<evidence type="ECO:0000256" key="4">
    <source>
        <dbReference type="ARBA" id="ARBA00022741"/>
    </source>
</evidence>
<sequence>MIIGDSETVSSYKNQWDRFFDKFGYRDKITKIRDFYPDQKSLLIPYQEIANFDNDFASSLKENPAICIRAGEDLIKSFLESTKDFESKRINIRITNLPEKDCNVEIRDIRSDRIGKLISVSGIVRKNTEVLPRIQLAVFQCSKCASLTALEQSRGKLEEPVKCESCGEERPKVRFKLMPELCEFVDYQKIELQENPETIEGGAQPQRISVVLEDDITGFIFPGDRITIDGILMSEQKRSGNLMLTEFITHLYALNFSKETKEVETLNITP</sequence>
<dbReference type="InterPro" id="IPR031327">
    <property type="entry name" value="MCM"/>
</dbReference>
<name>T1AQ20_9ZZZZ</name>
<dbReference type="Pfam" id="PF14551">
    <property type="entry name" value="MCM_N"/>
    <property type="match status" value="1"/>
</dbReference>
<dbReference type="SUPFAM" id="SSF50249">
    <property type="entry name" value="Nucleic acid-binding proteins"/>
    <property type="match status" value="1"/>
</dbReference>
<protein>
    <recommendedName>
        <fullName evidence="2">DNA helicase</fullName>
        <ecNumber evidence="2">3.6.4.12</ecNumber>
    </recommendedName>
</protein>
<evidence type="ECO:0000256" key="7">
    <source>
        <dbReference type="ARBA" id="ARBA00022840"/>
    </source>
</evidence>
<dbReference type="InterPro" id="IPR033762">
    <property type="entry name" value="MCM_OB"/>
</dbReference>
<keyword evidence="3" id="KW-0235">DNA replication</keyword>
<dbReference type="FunFam" id="2.20.28.10:FF:000003">
    <property type="entry name" value="DNA helicase"/>
    <property type="match status" value="1"/>
</dbReference>
<evidence type="ECO:0000259" key="10">
    <source>
        <dbReference type="Pfam" id="PF17207"/>
    </source>
</evidence>
<organism evidence="11">
    <name type="scientific">mine drainage metagenome</name>
    <dbReference type="NCBI Taxonomy" id="410659"/>
    <lineage>
        <taxon>unclassified sequences</taxon>
        <taxon>metagenomes</taxon>
        <taxon>ecological metagenomes</taxon>
    </lineage>
</organism>
<comment type="caution">
    <text evidence="11">The sequence shown here is derived from an EMBL/GenBank/DDBJ whole genome shotgun (WGS) entry which is preliminary data.</text>
</comment>
<dbReference type="PANTHER" id="PTHR11630:SF66">
    <property type="entry name" value="DNA REPLICATION LICENSING FACTOR MCM4"/>
    <property type="match status" value="1"/>
</dbReference>
<dbReference type="GO" id="GO:0016787">
    <property type="term" value="F:hydrolase activity"/>
    <property type="evidence" value="ECO:0007669"/>
    <property type="project" value="UniProtKB-KW"/>
</dbReference>